<dbReference type="KEGG" id="nag:AArcMg_3432"/>
<organism evidence="2 5">
    <name type="scientific">Natrarchaeobaculum sulfurireducens</name>
    <dbReference type="NCBI Taxonomy" id="2044521"/>
    <lineage>
        <taxon>Archaea</taxon>
        <taxon>Methanobacteriati</taxon>
        <taxon>Methanobacteriota</taxon>
        <taxon>Stenosarchaea group</taxon>
        <taxon>Halobacteria</taxon>
        <taxon>Halobacteriales</taxon>
        <taxon>Natrialbaceae</taxon>
        <taxon>Natrarchaeobaculum</taxon>
    </lineage>
</organism>
<reference evidence="2" key="3">
    <citation type="journal article" date="2019" name="Int. J. Syst. Evol. Microbiol.">
        <title>Natronolimnobius sulfurireducens sp. nov. and Halalkaliarchaeum desulfuricum gen. nov., sp. nov., the first sulfur-respiring alkaliphilic haloarchaea from hypersaline alkaline lakes.</title>
        <authorList>
            <person name="Sorokin D.Y."/>
            <person name="Yakimov M."/>
            <person name="Messina E."/>
            <person name="Merkel A.Y."/>
            <person name="Bale N.J."/>
            <person name="Sinninghe Damste J.S."/>
        </authorList>
    </citation>
    <scope>NUCLEOTIDE SEQUENCE</scope>
    <source>
        <strain evidence="3">AArc-Mg</strain>
        <strain evidence="2">AArc1</strain>
    </source>
</reference>
<dbReference type="Proteomes" id="UP000258707">
    <property type="component" value="Chromosome"/>
</dbReference>
<dbReference type="Gene3D" id="3.50.50.60">
    <property type="entry name" value="FAD/NAD(P)-binding domain"/>
    <property type="match status" value="1"/>
</dbReference>
<evidence type="ECO:0000313" key="4">
    <source>
        <dbReference type="Proteomes" id="UP000258613"/>
    </source>
</evidence>
<keyword evidence="3" id="KW-0503">Monooxygenase</keyword>
<reference evidence="4" key="2">
    <citation type="submission" date="2018-02" db="EMBL/GenBank/DDBJ databases">
        <title>Phenotypic and genomic properties of facultatively anaerobic sulfur-reducing natronoarchaea from hypersaline soda lakes.</title>
        <authorList>
            <person name="Sorokin D.Y."/>
            <person name="Kublanov I.V."/>
            <person name="Roman P."/>
            <person name="Sinninghe Damste J.S."/>
            <person name="Golyshin P.N."/>
            <person name="Rojo D."/>
            <person name="Ciordia S."/>
            <person name="Mena M.D.C."/>
            <person name="Ferrer M."/>
            <person name="Messina E."/>
            <person name="Smedile F."/>
            <person name="La Spada G."/>
            <person name="La Cono V."/>
            <person name="Yakimov M.M."/>
        </authorList>
    </citation>
    <scope>NUCLEOTIDE SEQUENCE [LARGE SCALE GENOMIC DNA]</scope>
    <source>
        <strain evidence="4">AArc-Mg</strain>
    </source>
</reference>
<dbReference type="EMBL" id="CP027033">
    <property type="protein sequence ID" value="AXR83411.1"/>
    <property type="molecule type" value="Genomic_DNA"/>
</dbReference>
<gene>
    <name evidence="2" type="ORF">AArc1_3370</name>
    <name evidence="3" type="ORF">AArcMg_3432</name>
</gene>
<feature type="compositionally biased region" description="Basic and acidic residues" evidence="1">
    <location>
        <begin position="59"/>
        <end position="77"/>
    </location>
</feature>
<reference evidence="5" key="1">
    <citation type="submission" date="2017-10" db="EMBL/GenBank/DDBJ databases">
        <title>Phenotypic and genomic properties of facultatively anaerobic sulfur-reducing natronoarchaea from hypersaline soda lakes.</title>
        <authorList>
            <person name="Sorokin D.Y."/>
            <person name="Kublanov I.V."/>
            <person name="Roman P."/>
            <person name="Sinninghe Damste J.S."/>
            <person name="Golyshin P.N."/>
            <person name="Rojo D."/>
            <person name="Ciordia S."/>
            <person name="Mena Md.C."/>
            <person name="Ferrer M."/>
            <person name="Messina E."/>
            <person name="Smedile F."/>
            <person name="La Spada G."/>
            <person name="La Cono V."/>
            <person name="Yakimov M.M."/>
        </authorList>
    </citation>
    <scope>NUCLEOTIDE SEQUENCE [LARGE SCALE GENOMIC DNA]</scope>
    <source>
        <strain evidence="5">AArc1</strain>
    </source>
</reference>
<dbReference type="KEGG" id="nan:AArc1_3370"/>
<evidence type="ECO:0000313" key="3">
    <source>
        <dbReference type="EMBL" id="AXR83411.1"/>
    </source>
</evidence>
<dbReference type="Pfam" id="PF13738">
    <property type="entry name" value="Pyr_redox_3"/>
    <property type="match status" value="1"/>
</dbReference>
<keyword evidence="4" id="KW-1185">Reference proteome</keyword>
<evidence type="ECO:0000256" key="1">
    <source>
        <dbReference type="SAM" id="MobiDB-lite"/>
    </source>
</evidence>
<evidence type="ECO:0000313" key="5">
    <source>
        <dbReference type="Proteomes" id="UP000258707"/>
    </source>
</evidence>
<proteinExistence type="predicted"/>
<name>A0A346PJH3_9EURY</name>
<dbReference type="InterPro" id="IPR036188">
    <property type="entry name" value="FAD/NAD-bd_sf"/>
</dbReference>
<feature type="region of interest" description="Disordered" evidence="1">
    <location>
        <begin position="47"/>
        <end position="97"/>
    </location>
</feature>
<accession>A0A346PJH3</accession>
<keyword evidence="3" id="KW-0560">Oxidoreductase</keyword>
<accession>A0A346PV66</accession>
<dbReference type="AlphaFoldDB" id="A0A346PJH3"/>
<sequence>MNAITPNTSPTITLEWGHPSGDEYADYLEGVADFYDLSVKTGIEVSGAHPRSTIETEPATDRRHDQVPSRLSTEERCPSSAPRVLTSSQRRSRSLRL</sequence>
<dbReference type="Proteomes" id="UP000258613">
    <property type="component" value="Chromosome"/>
</dbReference>
<protein>
    <submittedName>
        <fullName evidence="3">Putative monooxygenase</fullName>
    </submittedName>
    <submittedName>
        <fullName evidence="2">Thioredoxin reductase</fullName>
    </submittedName>
</protein>
<dbReference type="GO" id="GO:0004497">
    <property type="term" value="F:monooxygenase activity"/>
    <property type="evidence" value="ECO:0007669"/>
    <property type="project" value="UniProtKB-KW"/>
</dbReference>
<evidence type="ECO:0000313" key="2">
    <source>
        <dbReference type="EMBL" id="AXR79668.1"/>
    </source>
</evidence>
<dbReference type="EMBL" id="CP024047">
    <property type="protein sequence ID" value="AXR79668.1"/>
    <property type="molecule type" value="Genomic_DNA"/>
</dbReference>